<evidence type="ECO:0000313" key="3">
    <source>
        <dbReference type="Proteomes" id="UP000246073"/>
    </source>
</evidence>
<dbReference type="AlphaFoldDB" id="A0A2P9HP87"/>
<evidence type="ECO:0000313" key="2">
    <source>
        <dbReference type="EMBL" id="SPL65924.1"/>
    </source>
</evidence>
<organism evidence="2 3">
    <name type="scientific">Ochrobactrum soli</name>
    <dbReference type="NCBI Taxonomy" id="2448455"/>
    <lineage>
        <taxon>Bacteria</taxon>
        <taxon>Pseudomonadati</taxon>
        <taxon>Pseudomonadota</taxon>
        <taxon>Alphaproteobacteria</taxon>
        <taxon>Hyphomicrobiales</taxon>
        <taxon>Brucellaceae</taxon>
        <taxon>Brucella/Ochrobactrum group</taxon>
        <taxon>Ochrobactrum</taxon>
    </lineage>
</organism>
<evidence type="ECO:0000256" key="1">
    <source>
        <dbReference type="SAM" id="MobiDB-lite"/>
    </source>
</evidence>
<feature type="region of interest" description="Disordered" evidence="1">
    <location>
        <begin position="18"/>
        <end position="37"/>
    </location>
</feature>
<sequence>MSARLIYPTLFATQFRENPDSRAKSQSICCDSRADAT</sequence>
<reference evidence="3" key="1">
    <citation type="submission" date="2017-12" db="EMBL/GenBank/DDBJ databases">
        <authorList>
            <person name="Diaz M."/>
        </authorList>
    </citation>
    <scope>NUCLEOTIDE SEQUENCE [LARGE SCALE GENOMIC DNA]</scope>
    <source>
        <strain evidence="3">FI11154</strain>
    </source>
</reference>
<accession>A0A2P9HP87</accession>
<name>A0A2P9HP87_9HYPH</name>
<protein>
    <submittedName>
        <fullName evidence="2">Uncharacterized protein</fullName>
    </submittedName>
</protein>
<dbReference type="EMBL" id="OOFM01000005">
    <property type="protein sequence ID" value="SPL65924.1"/>
    <property type="molecule type" value="Genomic_DNA"/>
</dbReference>
<gene>
    <name evidence="2" type="ORF">OHAE_1791</name>
</gene>
<dbReference type="Proteomes" id="UP000246073">
    <property type="component" value="Unassembled WGS sequence"/>
</dbReference>
<proteinExistence type="predicted"/>